<dbReference type="AlphaFoldDB" id="A0A517M2D4"/>
<dbReference type="SMART" id="SM00567">
    <property type="entry name" value="EZ_HEAT"/>
    <property type="match status" value="2"/>
</dbReference>
<dbReference type="KEGG" id="ruv:EC9_32320"/>
<gene>
    <name evidence="2" type="primary">resA_4</name>
    <name evidence="2" type="ORF">EC9_32320</name>
</gene>
<dbReference type="InterPro" id="IPR000866">
    <property type="entry name" value="AhpC/TSA"/>
</dbReference>
<sequence>MQKTLGSAVSIDRRRHTTVGGLDNGVKPVLGKRENRKDPAMVSHSNLSYVAFIVIALSTGTDVAGQTAAIFDRVNTHEFQPLNEDGSFTNDRVLAKNGVSDLANDDWKVRLLAIRDLTRSLPKQLDAVVAGLEHNDPHVRQIAAAALGIARQKEAASALQNVLEADPMALVRSQAAMSLGQLESVESLELLRQVFERDKSRDVRHQSELAIDQIEKRLGATEMQLAAFRALDEASFKQVQVGQPAPDFTLSDSEGNPWQLSRAGNGKWTVLIWIFADWCPVCHGEFKELMSMKKEFDEANAVVATIECHDLYRCRLMVGKEKDADYWFSKASFQQKYLRSVWWPHLSDLAGGVGAQYGVDPMSFAVHAEYVNRPSTIIIDPEGRVRLTYYGTFWGDRPSLHETLEMIKSEEFSFEHPRRLK</sequence>
<dbReference type="EMBL" id="CP036261">
    <property type="protein sequence ID" value="QDS89035.1"/>
    <property type="molecule type" value="Genomic_DNA"/>
</dbReference>
<evidence type="ECO:0000313" key="2">
    <source>
        <dbReference type="EMBL" id="QDS89035.1"/>
    </source>
</evidence>
<dbReference type="PANTHER" id="PTHR42852:SF13">
    <property type="entry name" value="PROTEIN DIPZ"/>
    <property type="match status" value="1"/>
</dbReference>
<dbReference type="Pfam" id="PF00578">
    <property type="entry name" value="AhpC-TSA"/>
    <property type="match status" value="1"/>
</dbReference>
<keyword evidence="3" id="KW-1185">Reference proteome</keyword>
<feature type="domain" description="Thioredoxin" evidence="1">
    <location>
        <begin position="239"/>
        <end position="412"/>
    </location>
</feature>
<protein>
    <submittedName>
        <fullName evidence="2">Thiol-disulfide oxidoreductase ResA</fullName>
    </submittedName>
</protein>
<organism evidence="2 3">
    <name type="scientific">Rosistilla ulvae</name>
    <dbReference type="NCBI Taxonomy" id="1930277"/>
    <lineage>
        <taxon>Bacteria</taxon>
        <taxon>Pseudomonadati</taxon>
        <taxon>Planctomycetota</taxon>
        <taxon>Planctomycetia</taxon>
        <taxon>Pirellulales</taxon>
        <taxon>Pirellulaceae</taxon>
        <taxon>Rosistilla</taxon>
    </lineage>
</organism>
<dbReference type="GO" id="GO:0016491">
    <property type="term" value="F:oxidoreductase activity"/>
    <property type="evidence" value="ECO:0007669"/>
    <property type="project" value="InterPro"/>
</dbReference>
<dbReference type="Pfam" id="PF13646">
    <property type="entry name" value="HEAT_2"/>
    <property type="match status" value="1"/>
</dbReference>
<reference evidence="2 3" key="1">
    <citation type="submission" date="2019-02" db="EMBL/GenBank/DDBJ databases">
        <title>Deep-cultivation of Planctomycetes and their phenomic and genomic characterization uncovers novel biology.</title>
        <authorList>
            <person name="Wiegand S."/>
            <person name="Jogler M."/>
            <person name="Boedeker C."/>
            <person name="Pinto D."/>
            <person name="Vollmers J."/>
            <person name="Rivas-Marin E."/>
            <person name="Kohn T."/>
            <person name="Peeters S.H."/>
            <person name="Heuer A."/>
            <person name="Rast P."/>
            <person name="Oberbeckmann S."/>
            <person name="Bunk B."/>
            <person name="Jeske O."/>
            <person name="Meyerdierks A."/>
            <person name="Storesund J.E."/>
            <person name="Kallscheuer N."/>
            <person name="Luecker S."/>
            <person name="Lage O.M."/>
            <person name="Pohl T."/>
            <person name="Merkel B.J."/>
            <person name="Hornburger P."/>
            <person name="Mueller R.-W."/>
            <person name="Bruemmer F."/>
            <person name="Labrenz M."/>
            <person name="Spormann A.M."/>
            <person name="Op den Camp H."/>
            <person name="Overmann J."/>
            <person name="Amann R."/>
            <person name="Jetten M.S.M."/>
            <person name="Mascher T."/>
            <person name="Medema M.H."/>
            <person name="Devos D.P."/>
            <person name="Kaster A.-K."/>
            <person name="Ovreas L."/>
            <person name="Rohde M."/>
            <person name="Galperin M.Y."/>
            <person name="Jogler C."/>
        </authorList>
    </citation>
    <scope>NUCLEOTIDE SEQUENCE [LARGE SCALE GENOMIC DNA]</scope>
    <source>
        <strain evidence="2 3">EC9</strain>
    </source>
</reference>
<dbReference type="InterPro" id="IPR050553">
    <property type="entry name" value="Thioredoxin_ResA/DsbE_sf"/>
</dbReference>
<dbReference type="PANTHER" id="PTHR42852">
    <property type="entry name" value="THIOL:DISULFIDE INTERCHANGE PROTEIN DSBE"/>
    <property type="match status" value="1"/>
</dbReference>
<evidence type="ECO:0000313" key="3">
    <source>
        <dbReference type="Proteomes" id="UP000319557"/>
    </source>
</evidence>
<proteinExistence type="predicted"/>
<name>A0A517M2D4_9BACT</name>
<dbReference type="PROSITE" id="PS51352">
    <property type="entry name" value="THIOREDOXIN_2"/>
    <property type="match status" value="1"/>
</dbReference>
<dbReference type="RefSeq" id="WP_145346617.1">
    <property type="nucleotide sequence ID" value="NZ_CP036261.1"/>
</dbReference>
<dbReference type="Proteomes" id="UP000319557">
    <property type="component" value="Chromosome"/>
</dbReference>
<dbReference type="InterPro" id="IPR016024">
    <property type="entry name" value="ARM-type_fold"/>
</dbReference>
<dbReference type="SUPFAM" id="SSF48371">
    <property type="entry name" value="ARM repeat"/>
    <property type="match status" value="1"/>
</dbReference>
<dbReference type="Gene3D" id="3.40.30.10">
    <property type="entry name" value="Glutaredoxin"/>
    <property type="match status" value="1"/>
</dbReference>
<dbReference type="InterPro" id="IPR013766">
    <property type="entry name" value="Thioredoxin_domain"/>
</dbReference>
<dbReference type="OrthoDB" id="288837at2"/>
<dbReference type="InterPro" id="IPR011989">
    <property type="entry name" value="ARM-like"/>
</dbReference>
<dbReference type="GO" id="GO:0016209">
    <property type="term" value="F:antioxidant activity"/>
    <property type="evidence" value="ECO:0007669"/>
    <property type="project" value="InterPro"/>
</dbReference>
<evidence type="ECO:0000259" key="1">
    <source>
        <dbReference type="PROSITE" id="PS51352"/>
    </source>
</evidence>
<dbReference type="Gene3D" id="1.25.10.10">
    <property type="entry name" value="Leucine-rich Repeat Variant"/>
    <property type="match status" value="1"/>
</dbReference>
<dbReference type="InterPro" id="IPR036249">
    <property type="entry name" value="Thioredoxin-like_sf"/>
</dbReference>
<accession>A0A517M2D4</accession>
<dbReference type="InterPro" id="IPR004155">
    <property type="entry name" value="PBS_lyase_HEAT"/>
</dbReference>
<dbReference type="SUPFAM" id="SSF52833">
    <property type="entry name" value="Thioredoxin-like"/>
    <property type="match status" value="1"/>
</dbReference>